<dbReference type="AlphaFoldDB" id="A0A8J5G7B3"/>
<dbReference type="Proteomes" id="UP000734854">
    <property type="component" value="Unassembled WGS sequence"/>
</dbReference>
<name>A0A8J5G7B3_ZINOF</name>
<dbReference type="InterPro" id="IPR010255">
    <property type="entry name" value="Haem_peroxidase_sf"/>
</dbReference>
<evidence type="ECO:0000259" key="12">
    <source>
        <dbReference type="PROSITE" id="PS50873"/>
    </source>
</evidence>
<evidence type="ECO:0000256" key="6">
    <source>
        <dbReference type="ARBA" id="ARBA00022837"/>
    </source>
</evidence>
<evidence type="ECO:0000256" key="10">
    <source>
        <dbReference type="PIRSR" id="PIRSR600823-3"/>
    </source>
</evidence>
<evidence type="ECO:0000313" key="14">
    <source>
        <dbReference type="Proteomes" id="UP000734854"/>
    </source>
</evidence>
<feature type="binding site" evidence="10">
    <location>
        <position position="41"/>
    </location>
    <ligand>
        <name>Ca(2+)</name>
        <dbReference type="ChEBI" id="CHEBI:29108"/>
        <label>2</label>
    </ligand>
</feature>
<proteinExistence type="inferred from homology"/>
<keyword evidence="14" id="KW-1185">Reference proteome</keyword>
<feature type="domain" description="Plant heme peroxidase family profile" evidence="12">
    <location>
        <begin position="1"/>
        <end position="89"/>
    </location>
</feature>
<keyword evidence="9" id="KW-0376">Hydrogen peroxide</keyword>
<keyword evidence="8" id="KW-0408">Iron</keyword>
<keyword evidence="3" id="KW-0575">Peroxidase</keyword>
<accession>A0A8J5G7B3</accession>
<keyword evidence="4" id="KW-0349">Heme</keyword>
<sequence length="89" mass="9860">MMEMKDMDMEEAVVEAEVNVMDKLRSRCPDGGNGSGLNNLDLDTPDVFDNKYYTNLQNLNGLLTINQDLLSVTDTNVSTALNVNRFAAD</sequence>
<gene>
    <name evidence="13" type="ORF">ZIOFF_045116</name>
</gene>
<dbReference type="Gene3D" id="1.10.420.10">
    <property type="entry name" value="Peroxidase, domain 2"/>
    <property type="match status" value="1"/>
</dbReference>
<keyword evidence="5 10" id="KW-0479">Metal-binding</keyword>
<evidence type="ECO:0000256" key="4">
    <source>
        <dbReference type="ARBA" id="ARBA00022617"/>
    </source>
</evidence>
<keyword evidence="7" id="KW-0560">Oxidoreductase</keyword>
<keyword evidence="6 10" id="KW-0106">Calcium</keyword>
<dbReference type="EMBL" id="JACMSC010000012">
    <property type="protein sequence ID" value="KAG6497224.1"/>
    <property type="molecule type" value="Genomic_DNA"/>
</dbReference>
<comment type="caution">
    <text evidence="13">The sequence shown here is derived from an EMBL/GenBank/DDBJ whole genome shotgun (WGS) entry which is preliminary data.</text>
</comment>
<feature type="binding site" evidence="10">
    <location>
        <position position="49"/>
    </location>
    <ligand>
        <name>Ca(2+)</name>
        <dbReference type="ChEBI" id="CHEBI:29108"/>
        <label>2</label>
    </ligand>
</feature>
<evidence type="ECO:0000256" key="2">
    <source>
        <dbReference type="ARBA" id="ARBA00001970"/>
    </source>
</evidence>
<comment type="cofactor">
    <cofactor evidence="10">
        <name>Ca(2+)</name>
        <dbReference type="ChEBI" id="CHEBI:29108"/>
    </cofactor>
    <text evidence="10">Binds 2 calcium ions per subunit.</text>
</comment>
<dbReference type="PROSITE" id="PS50873">
    <property type="entry name" value="PEROXIDASE_4"/>
    <property type="match status" value="1"/>
</dbReference>
<evidence type="ECO:0000256" key="5">
    <source>
        <dbReference type="ARBA" id="ARBA00022723"/>
    </source>
</evidence>
<evidence type="ECO:0000256" key="9">
    <source>
        <dbReference type="ARBA" id="ARBA00023324"/>
    </source>
</evidence>
<dbReference type="GO" id="GO:0042744">
    <property type="term" value="P:hydrogen peroxide catabolic process"/>
    <property type="evidence" value="ECO:0007669"/>
    <property type="project" value="UniProtKB-KW"/>
</dbReference>
<comment type="catalytic activity">
    <reaction evidence="1">
        <text>2 a phenolic donor + H2O2 = 2 a phenolic radical donor + 2 H2O</text>
        <dbReference type="Rhea" id="RHEA:56136"/>
        <dbReference type="ChEBI" id="CHEBI:15377"/>
        <dbReference type="ChEBI" id="CHEBI:16240"/>
        <dbReference type="ChEBI" id="CHEBI:139520"/>
        <dbReference type="ChEBI" id="CHEBI:139521"/>
        <dbReference type="EC" id="1.11.1.7"/>
    </reaction>
</comment>
<organism evidence="13 14">
    <name type="scientific">Zingiber officinale</name>
    <name type="common">Ginger</name>
    <name type="synonym">Amomum zingiber</name>
    <dbReference type="NCBI Taxonomy" id="94328"/>
    <lineage>
        <taxon>Eukaryota</taxon>
        <taxon>Viridiplantae</taxon>
        <taxon>Streptophyta</taxon>
        <taxon>Embryophyta</taxon>
        <taxon>Tracheophyta</taxon>
        <taxon>Spermatophyta</taxon>
        <taxon>Magnoliopsida</taxon>
        <taxon>Liliopsida</taxon>
        <taxon>Zingiberales</taxon>
        <taxon>Zingiberaceae</taxon>
        <taxon>Zingiber</taxon>
    </lineage>
</organism>
<comment type="similarity">
    <text evidence="11">Belongs to the peroxidase family.</text>
</comment>
<dbReference type="Pfam" id="PF00141">
    <property type="entry name" value="peroxidase"/>
    <property type="match status" value="1"/>
</dbReference>
<evidence type="ECO:0000256" key="3">
    <source>
        <dbReference type="ARBA" id="ARBA00022559"/>
    </source>
</evidence>
<dbReference type="GO" id="GO:0006979">
    <property type="term" value="P:response to oxidative stress"/>
    <property type="evidence" value="ECO:0007669"/>
    <property type="project" value="InterPro"/>
</dbReference>
<dbReference type="GO" id="GO:0140825">
    <property type="term" value="F:lactoperoxidase activity"/>
    <property type="evidence" value="ECO:0007669"/>
    <property type="project" value="UniProtKB-EC"/>
</dbReference>
<comment type="cofactor">
    <cofactor evidence="2">
        <name>heme b</name>
        <dbReference type="ChEBI" id="CHEBI:60344"/>
    </cofactor>
</comment>
<reference evidence="13 14" key="1">
    <citation type="submission" date="2020-08" db="EMBL/GenBank/DDBJ databases">
        <title>Plant Genome Project.</title>
        <authorList>
            <person name="Zhang R.-G."/>
        </authorList>
    </citation>
    <scope>NUCLEOTIDE SEQUENCE [LARGE SCALE GENOMIC DNA]</scope>
    <source>
        <tissue evidence="13">Rhizome</tissue>
    </source>
</reference>
<evidence type="ECO:0000256" key="7">
    <source>
        <dbReference type="ARBA" id="ARBA00023002"/>
    </source>
</evidence>
<evidence type="ECO:0000256" key="8">
    <source>
        <dbReference type="ARBA" id="ARBA00023004"/>
    </source>
</evidence>
<dbReference type="GO" id="GO:0046872">
    <property type="term" value="F:metal ion binding"/>
    <property type="evidence" value="ECO:0007669"/>
    <property type="project" value="UniProtKB-KW"/>
</dbReference>
<dbReference type="InterPro" id="IPR000823">
    <property type="entry name" value="Peroxidase_pln"/>
</dbReference>
<feature type="binding site" evidence="10">
    <location>
        <position position="44"/>
    </location>
    <ligand>
        <name>Ca(2+)</name>
        <dbReference type="ChEBI" id="CHEBI:29108"/>
        <label>2</label>
    </ligand>
</feature>
<evidence type="ECO:0000256" key="11">
    <source>
        <dbReference type="RuleBase" id="RU004241"/>
    </source>
</evidence>
<evidence type="ECO:0000256" key="1">
    <source>
        <dbReference type="ARBA" id="ARBA00000189"/>
    </source>
</evidence>
<dbReference type="PRINTS" id="PR00461">
    <property type="entry name" value="PLPEROXIDASE"/>
</dbReference>
<evidence type="ECO:0000313" key="13">
    <source>
        <dbReference type="EMBL" id="KAG6497224.1"/>
    </source>
</evidence>
<dbReference type="GO" id="GO:0020037">
    <property type="term" value="F:heme binding"/>
    <property type="evidence" value="ECO:0007669"/>
    <property type="project" value="InterPro"/>
</dbReference>
<protein>
    <recommendedName>
        <fullName evidence="12">Plant heme peroxidase family profile domain-containing protein</fullName>
    </recommendedName>
</protein>
<dbReference type="InterPro" id="IPR002016">
    <property type="entry name" value="Haem_peroxidase"/>
</dbReference>
<dbReference type="SUPFAM" id="SSF48113">
    <property type="entry name" value="Heme-dependent peroxidases"/>
    <property type="match status" value="1"/>
</dbReference>